<sequence length="131" mass="14575">MKGGDMPAQGRKLLVHCKVWVEDETGELIFGAGRLRILEAVERSGSIVRAAKELGMSYSAVWGKIHATEQRLGRPILEKKIGGPKGGGSALTPFAKQLLERFRTLEDRTQQAAEEIFEDVFRKAVEPDPWE</sequence>
<feature type="domain" description="HTH lysR-type" evidence="1">
    <location>
        <begin position="34"/>
        <end position="93"/>
    </location>
</feature>
<gene>
    <name evidence="2" type="ORF">ENS06_15200</name>
</gene>
<dbReference type="PANTHER" id="PTHR30432:SF1">
    <property type="entry name" value="DNA-BINDING TRANSCRIPTIONAL DUAL REGULATOR MODE"/>
    <property type="match status" value="1"/>
</dbReference>
<dbReference type="GO" id="GO:0003700">
    <property type="term" value="F:DNA-binding transcription factor activity"/>
    <property type="evidence" value="ECO:0007669"/>
    <property type="project" value="InterPro"/>
</dbReference>
<comment type="caution">
    <text evidence="2">The sequence shown here is derived from an EMBL/GenBank/DDBJ whole genome shotgun (WGS) entry which is preliminary data.</text>
</comment>
<dbReference type="Gene3D" id="1.10.10.10">
    <property type="entry name" value="Winged helix-like DNA-binding domain superfamily/Winged helix DNA-binding domain"/>
    <property type="match status" value="1"/>
</dbReference>
<dbReference type="InterPro" id="IPR051815">
    <property type="entry name" value="Molybdate_resp_trans_reg"/>
</dbReference>
<dbReference type="PANTHER" id="PTHR30432">
    <property type="entry name" value="TRANSCRIPTIONAL REGULATOR MODE"/>
    <property type="match status" value="1"/>
</dbReference>
<dbReference type="EMBL" id="DSTK01000041">
    <property type="protein sequence ID" value="HFK98659.1"/>
    <property type="molecule type" value="Genomic_DNA"/>
</dbReference>
<dbReference type="InterPro" id="IPR036390">
    <property type="entry name" value="WH_DNA-bd_sf"/>
</dbReference>
<evidence type="ECO:0000313" key="2">
    <source>
        <dbReference type="EMBL" id="HFK98659.1"/>
    </source>
</evidence>
<protein>
    <submittedName>
        <fullName evidence="2">LysR family transcriptional regulator</fullName>
    </submittedName>
</protein>
<organism evidence="2">
    <name type="scientific">Desulfacinum infernum</name>
    <dbReference type="NCBI Taxonomy" id="35837"/>
    <lineage>
        <taxon>Bacteria</taxon>
        <taxon>Pseudomonadati</taxon>
        <taxon>Thermodesulfobacteriota</taxon>
        <taxon>Syntrophobacteria</taxon>
        <taxon>Syntrophobacterales</taxon>
        <taxon>Syntrophobacteraceae</taxon>
        <taxon>Desulfacinum</taxon>
    </lineage>
</organism>
<accession>A0A832A8L1</accession>
<dbReference type="Pfam" id="PF00126">
    <property type="entry name" value="HTH_1"/>
    <property type="match status" value="1"/>
</dbReference>
<dbReference type="InterPro" id="IPR000847">
    <property type="entry name" value="LysR_HTH_N"/>
</dbReference>
<proteinExistence type="predicted"/>
<dbReference type="InterPro" id="IPR036388">
    <property type="entry name" value="WH-like_DNA-bd_sf"/>
</dbReference>
<evidence type="ECO:0000259" key="1">
    <source>
        <dbReference type="Pfam" id="PF00126"/>
    </source>
</evidence>
<name>A0A832A8L1_9BACT</name>
<dbReference type="SUPFAM" id="SSF46785">
    <property type="entry name" value="Winged helix' DNA-binding domain"/>
    <property type="match status" value="1"/>
</dbReference>
<dbReference type="AlphaFoldDB" id="A0A832A8L1"/>
<reference evidence="2" key="1">
    <citation type="journal article" date="2020" name="mSystems">
        <title>Genome- and Community-Level Interaction Insights into Carbon Utilization and Element Cycling Functions of Hydrothermarchaeota in Hydrothermal Sediment.</title>
        <authorList>
            <person name="Zhou Z."/>
            <person name="Liu Y."/>
            <person name="Xu W."/>
            <person name="Pan J."/>
            <person name="Luo Z.H."/>
            <person name="Li M."/>
        </authorList>
    </citation>
    <scope>NUCLEOTIDE SEQUENCE [LARGE SCALE GENOMIC DNA]</scope>
    <source>
        <strain evidence="2">SpSt-456</strain>
    </source>
</reference>